<dbReference type="RefSeq" id="XP_040762878.1">
    <property type="nucleotide sequence ID" value="XM_040909210.1"/>
</dbReference>
<proteinExistence type="predicted"/>
<feature type="region of interest" description="Disordered" evidence="1">
    <location>
        <begin position="98"/>
        <end position="123"/>
    </location>
</feature>
<keyword evidence="2" id="KW-0472">Membrane</keyword>
<gene>
    <name evidence="3" type="ORF">LAESUDRAFT_727383</name>
</gene>
<accession>A0A165DLC8</accession>
<evidence type="ECO:0000313" key="4">
    <source>
        <dbReference type="Proteomes" id="UP000076871"/>
    </source>
</evidence>
<dbReference type="GeneID" id="63826239"/>
<dbReference type="Proteomes" id="UP000076871">
    <property type="component" value="Unassembled WGS sequence"/>
</dbReference>
<protein>
    <submittedName>
        <fullName evidence="3">Uncharacterized protein</fullName>
    </submittedName>
</protein>
<organism evidence="3 4">
    <name type="scientific">Laetiporus sulphureus 93-53</name>
    <dbReference type="NCBI Taxonomy" id="1314785"/>
    <lineage>
        <taxon>Eukaryota</taxon>
        <taxon>Fungi</taxon>
        <taxon>Dikarya</taxon>
        <taxon>Basidiomycota</taxon>
        <taxon>Agaricomycotina</taxon>
        <taxon>Agaricomycetes</taxon>
        <taxon>Polyporales</taxon>
        <taxon>Laetiporus</taxon>
    </lineage>
</organism>
<dbReference type="EMBL" id="KV427632">
    <property type="protein sequence ID" value="KZT05138.1"/>
    <property type="molecule type" value="Genomic_DNA"/>
</dbReference>
<feature type="transmembrane region" description="Helical" evidence="2">
    <location>
        <begin position="178"/>
        <end position="196"/>
    </location>
</feature>
<keyword evidence="2" id="KW-0812">Transmembrane</keyword>
<evidence type="ECO:0000256" key="2">
    <source>
        <dbReference type="SAM" id="Phobius"/>
    </source>
</evidence>
<keyword evidence="4" id="KW-1185">Reference proteome</keyword>
<dbReference type="InParanoid" id="A0A165DLC8"/>
<dbReference type="AlphaFoldDB" id="A0A165DLC8"/>
<evidence type="ECO:0000313" key="3">
    <source>
        <dbReference type="EMBL" id="KZT05138.1"/>
    </source>
</evidence>
<name>A0A165DLC8_9APHY</name>
<evidence type="ECO:0000256" key="1">
    <source>
        <dbReference type="SAM" id="MobiDB-lite"/>
    </source>
</evidence>
<reference evidence="3 4" key="1">
    <citation type="journal article" date="2016" name="Mol. Biol. Evol.">
        <title>Comparative Genomics of Early-Diverging Mushroom-Forming Fungi Provides Insights into the Origins of Lignocellulose Decay Capabilities.</title>
        <authorList>
            <person name="Nagy L.G."/>
            <person name="Riley R."/>
            <person name="Tritt A."/>
            <person name="Adam C."/>
            <person name="Daum C."/>
            <person name="Floudas D."/>
            <person name="Sun H."/>
            <person name="Yadav J.S."/>
            <person name="Pangilinan J."/>
            <person name="Larsson K.H."/>
            <person name="Matsuura K."/>
            <person name="Barry K."/>
            <person name="Labutti K."/>
            <person name="Kuo R."/>
            <person name="Ohm R.A."/>
            <person name="Bhattacharya S.S."/>
            <person name="Shirouzu T."/>
            <person name="Yoshinaga Y."/>
            <person name="Martin F.M."/>
            <person name="Grigoriev I.V."/>
            <person name="Hibbett D.S."/>
        </authorList>
    </citation>
    <scope>NUCLEOTIDE SEQUENCE [LARGE SCALE GENOMIC DNA]</scope>
    <source>
        <strain evidence="3 4">93-53</strain>
    </source>
</reference>
<sequence>MHCEADIHQSHRENCVHSMCQDTRRRFSTSLAHSPYDWHRQSASARLVPRSHPGCEALLANAKCMVIPRPLPQTPESSQANRLRESMAYIMRSLASRSMTSLAPRRSPAPVGTRSPPRSLDPRNPCHGMAVGWTISMYRRTLESYAFRRWMKLGLFDENGETIRRPPGCPERPERPSWLISAAFWLIIATVLYYHLREDLTFFANSERGFKEEKI</sequence>
<keyword evidence="2" id="KW-1133">Transmembrane helix</keyword>